<dbReference type="PANTHER" id="PTHR38104:SF1">
    <property type="entry name" value="ANTI-SIGMA-E FACTOR RSEA"/>
    <property type="match status" value="1"/>
</dbReference>
<protein>
    <recommendedName>
        <fullName evidence="1">Anti sigma-E protein RseA N-terminal domain-containing protein</fullName>
    </recommendedName>
</protein>
<dbReference type="GO" id="GO:0016989">
    <property type="term" value="F:sigma factor antagonist activity"/>
    <property type="evidence" value="ECO:0007669"/>
    <property type="project" value="InterPro"/>
</dbReference>
<dbReference type="EMBL" id="UINC01015305">
    <property type="protein sequence ID" value="SVA64548.1"/>
    <property type="molecule type" value="Genomic_DNA"/>
</dbReference>
<dbReference type="Pfam" id="PF03872">
    <property type="entry name" value="RseA_N"/>
    <property type="match status" value="1"/>
</dbReference>
<reference evidence="2" key="1">
    <citation type="submission" date="2018-05" db="EMBL/GenBank/DDBJ databases">
        <authorList>
            <person name="Lanie J.A."/>
            <person name="Ng W.-L."/>
            <person name="Kazmierczak K.M."/>
            <person name="Andrzejewski T.M."/>
            <person name="Davidsen T.M."/>
            <person name="Wayne K.J."/>
            <person name="Tettelin H."/>
            <person name="Glass J.I."/>
            <person name="Rusch D."/>
            <person name="Podicherti R."/>
            <person name="Tsui H.-C.T."/>
            <person name="Winkler M.E."/>
        </authorList>
    </citation>
    <scope>NUCLEOTIDE SEQUENCE</scope>
</reference>
<dbReference type="SUPFAM" id="SSF89069">
    <property type="entry name" value="N-terminal, cytoplasmic domain of anti-sigmaE factor RseA"/>
    <property type="match status" value="1"/>
</dbReference>
<proteinExistence type="predicted"/>
<accession>A0A381XII4</accession>
<organism evidence="2">
    <name type="scientific">marine metagenome</name>
    <dbReference type="NCBI Taxonomy" id="408172"/>
    <lineage>
        <taxon>unclassified sequences</taxon>
        <taxon>metagenomes</taxon>
        <taxon>ecological metagenomes</taxon>
    </lineage>
</organism>
<dbReference type="AlphaFoldDB" id="A0A381XII4"/>
<dbReference type="InterPro" id="IPR036147">
    <property type="entry name" value="Anti-sigma_E_RseA_N_sf"/>
</dbReference>
<name>A0A381XII4_9ZZZZ</name>
<evidence type="ECO:0000313" key="2">
    <source>
        <dbReference type="EMBL" id="SVA64548.1"/>
    </source>
</evidence>
<dbReference type="Gene3D" id="1.10.10.880">
    <property type="entry name" value="Anti sigma-E protein RseA, N-terminal domain"/>
    <property type="match status" value="1"/>
</dbReference>
<dbReference type="InterPro" id="IPR052383">
    <property type="entry name" value="Anti-sigma-E_RseA-like"/>
</dbReference>
<gene>
    <name evidence="2" type="ORF">METZ01_LOCUS117402</name>
</gene>
<sequence>MKKDNNEHLSALIDGENCDDKNVLEKLIIDDNMKSTWQRYHLIGDCLRGNLSEKIHNNYLKDLNKLLHNEPTLLSPKKNKLFSREPLIGFAIAASVATLAILNIQHRNDISSQTITESVVMDEKIIDSQFDAFSFPEAPISTAAVQEDTEYDLLSKQRLNNYLINHSRSRHNIKMNTVLPYARIVTINPEE</sequence>
<feature type="domain" description="Anti sigma-E protein RseA N-terminal" evidence="1">
    <location>
        <begin position="6"/>
        <end position="78"/>
    </location>
</feature>
<dbReference type="InterPro" id="IPR005572">
    <property type="entry name" value="Anti-sigma_E_RseA_N"/>
</dbReference>
<dbReference type="CDD" id="cd16328">
    <property type="entry name" value="RseA_N"/>
    <property type="match status" value="1"/>
</dbReference>
<evidence type="ECO:0000259" key="1">
    <source>
        <dbReference type="Pfam" id="PF03872"/>
    </source>
</evidence>
<dbReference type="PANTHER" id="PTHR38104">
    <property type="match status" value="1"/>
</dbReference>